<evidence type="ECO:0000256" key="2">
    <source>
        <dbReference type="ARBA" id="ARBA00004496"/>
    </source>
</evidence>
<dbReference type="SUPFAM" id="SSF50182">
    <property type="entry name" value="Sm-like ribonucleoproteins"/>
    <property type="match status" value="1"/>
</dbReference>
<feature type="domain" description="Sm" evidence="11">
    <location>
        <begin position="10"/>
        <end position="99"/>
    </location>
</feature>
<dbReference type="GO" id="GO:0005682">
    <property type="term" value="C:U5 snRNP"/>
    <property type="evidence" value="ECO:0007669"/>
    <property type="project" value="TreeGrafter"/>
</dbReference>
<keyword evidence="5" id="KW-0507">mRNA processing</keyword>
<evidence type="ECO:0000256" key="7">
    <source>
        <dbReference type="ARBA" id="ARBA00023187"/>
    </source>
</evidence>
<dbReference type="GO" id="GO:0046540">
    <property type="term" value="C:U4/U6 x U5 tri-snRNP complex"/>
    <property type="evidence" value="ECO:0007669"/>
    <property type="project" value="TreeGrafter"/>
</dbReference>
<keyword evidence="7" id="KW-0508">mRNA splicing</keyword>
<dbReference type="Pfam" id="PF01423">
    <property type="entry name" value="LSM"/>
    <property type="match status" value="1"/>
</dbReference>
<dbReference type="SMART" id="SM00651">
    <property type="entry name" value="Sm"/>
    <property type="match status" value="1"/>
</dbReference>
<dbReference type="Gene3D" id="2.30.30.100">
    <property type="match status" value="1"/>
</dbReference>
<evidence type="ECO:0000256" key="4">
    <source>
        <dbReference type="ARBA" id="ARBA00022490"/>
    </source>
</evidence>
<evidence type="ECO:0000259" key="11">
    <source>
        <dbReference type="PROSITE" id="PS52002"/>
    </source>
</evidence>
<comment type="subcellular location">
    <subcellularLocation>
        <location evidence="2">Cytoplasm</location>
    </subcellularLocation>
    <subcellularLocation>
        <location evidence="1">Nucleus</location>
    </subcellularLocation>
</comment>
<dbReference type="AlphaFoldDB" id="D8LYI2"/>
<evidence type="ECO:0000256" key="1">
    <source>
        <dbReference type="ARBA" id="ARBA00004123"/>
    </source>
</evidence>
<reference evidence="12" key="1">
    <citation type="submission" date="2010-02" db="EMBL/GenBank/DDBJ databases">
        <title>Sequencing and annotation of the Blastocystis hominis genome.</title>
        <authorList>
            <person name="Wincker P."/>
        </authorList>
    </citation>
    <scope>NUCLEOTIDE SEQUENCE</scope>
    <source>
        <strain evidence="12">Singapore isolate B</strain>
    </source>
</reference>
<organism evidence="12">
    <name type="scientific">Blastocystis hominis</name>
    <dbReference type="NCBI Taxonomy" id="12968"/>
    <lineage>
        <taxon>Eukaryota</taxon>
        <taxon>Sar</taxon>
        <taxon>Stramenopiles</taxon>
        <taxon>Bigyra</taxon>
        <taxon>Opalozoa</taxon>
        <taxon>Opalinata</taxon>
        <taxon>Blastocystidae</taxon>
        <taxon>Blastocystis</taxon>
    </lineage>
</organism>
<dbReference type="GO" id="GO:0071004">
    <property type="term" value="C:U2-type prespliceosome"/>
    <property type="evidence" value="ECO:0007669"/>
    <property type="project" value="TreeGrafter"/>
</dbReference>
<accession>D8LYI2</accession>
<dbReference type="GeneID" id="24922280"/>
<dbReference type="InterPro" id="IPR050914">
    <property type="entry name" value="snRNP_SmB/NAA38-like"/>
</dbReference>
<dbReference type="RefSeq" id="XP_012894685.1">
    <property type="nucleotide sequence ID" value="XM_013039231.1"/>
</dbReference>
<dbReference type="GO" id="GO:0005687">
    <property type="term" value="C:U4 snRNP"/>
    <property type="evidence" value="ECO:0007669"/>
    <property type="project" value="TreeGrafter"/>
</dbReference>
<evidence type="ECO:0000256" key="8">
    <source>
        <dbReference type="ARBA" id="ARBA00023242"/>
    </source>
</evidence>
<evidence type="ECO:0000313" key="12">
    <source>
        <dbReference type="EMBL" id="CBK20637.2"/>
    </source>
</evidence>
<dbReference type="OrthoDB" id="2020720at2759"/>
<evidence type="ECO:0000256" key="3">
    <source>
        <dbReference type="ARBA" id="ARBA00009123"/>
    </source>
</evidence>
<keyword evidence="6" id="KW-0694">RNA-binding</keyword>
<sequence>MVRTKSNLGAKATRMLDYINHIIRVELLDGRSFIGQFLAYDASMNVVLSRAREVVTKGIKKDLPPLPNLPGEDATIERNRGLVVIRGCMIVSIHICGPPPKDDNTIPKQFMLANTQKYIMDYRFFLLPF</sequence>
<dbReference type="InterPro" id="IPR047575">
    <property type="entry name" value="Sm"/>
</dbReference>
<keyword evidence="4" id="KW-0963">Cytoplasm</keyword>
<dbReference type="CDD" id="cd01717">
    <property type="entry name" value="Sm_B"/>
    <property type="match status" value="1"/>
</dbReference>
<proteinExistence type="inferred from homology"/>
<dbReference type="PANTHER" id="PTHR10701:SF0">
    <property type="entry name" value="SMALL NUCLEAR RIBONUCLEOPROTEIN-ASSOCIATED PROTEIN B"/>
    <property type="match status" value="1"/>
</dbReference>
<dbReference type="GO" id="GO:0005686">
    <property type="term" value="C:U2 snRNP"/>
    <property type="evidence" value="ECO:0007669"/>
    <property type="project" value="TreeGrafter"/>
</dbReference>
<dbReference type="Proteomes" id="UP000008312">
    <property type="component" value="Unassembled WGS sequence"/>
</dbReference>
<dbReference type="GO" id="GO:0070990">
    <property type="term" value="F:snRNP binding"/>
    <property type="evidence" value="ECO:0007669"/>
    <property type="project" value="TreeGrafter"/>
</dbReference>
<evidence type="ECO:0000313" key="13">
    <source>
        <dbReference type="Proteomes" id="UP000008312"/>
    </source>
</evidence>
<dbReference type="PROSITE" id="PS52002">
    <property type="entry name" value="SM"/>
    <property type="match status" value="1"/>
</dbReference>
<dbReference type="PANTHER" id="PTHR10701">
    <property type="entry name" value="SMALL NUCLEAR RIBONUCLEOPROTEIN-ASSOCIATED PROTEIN B AND N"/>
    <property type="match status" value="1"/>
</dbReference>
<dbReference type="InterPro" id="IPR001163">
    <property type="entry name" value="Sm_dom_euk/arc"/>
</dbReference>
<evidence type="ECO:0000256" key="5">
    <source>
        <dbReference type="ARBA" id="ARBA00022664"/>
    </source>
</evidence>
<name>D8LYI2_BLAHO</name>
<dbReference type="InParanoid" id="D8LYI2"/>
<evidence type="ECO:0000256" key="10">
    <source>
        <dbReference type="ARBA" id="ARBA00041355"/>
    </source>
</evidence>
<keyword evidence="9" id="KW-0687">Ribonucleoprotein</keyword>
<dbReference type="GO" id="GO:0005737">
    <property type="term" value="C:cytoplasm"/>
    <property type="evidence" value="ECO:0007669"/>
    <property type="project" value="UniProtKB-SubCell"/>
</dbReference>
<protein>
    <recommendedName>
        <fullName evidence="10">Sm protein B</fullName>
    </recommendedName>
</protein>
<dbReference type="GO" id="GO:0003723">
    <property type="term" value="F:RNA binding"/>
    <property type="evidence" value="ECO:0007669"/>
    <property type="project" value="UniProtKB-KW"/>
</dbReference>
<keyword evidence="8" id="KW-0539">Nucleus</keyword>
<evidence type="ECO:0000256" key="9">
    <source>
        <dbReference type="ARBA" id="ARBA00023274"/>
    </source>
</evidence>
<dbReference type="EMBL" id="FN668639">
    <property type="protein sequence ID" value="CBK20637.2"/>
    <property type="molecule type" value="Genomic_DNA"/>
</dbReference>
<gene>
    <name evidence="12" type="ORF">GSBLH_T00006155001</name>
</gene>
<dbReference type="GO" id="GO:0000398">
    <property type="term" value="P:mRNA splicing, via spliceosome"/>
    <property type="evidence" value="ECO:0007669"/>
    <property type="project" value="TreeGrafter"/>
</dbReference>
<dbReference type="GO" id="GO:0071013">
    <property type="term" value="C:catalytic step 2 spliceosome"/>
    <property type="evidence" value="ECO:0007669"/>
    <property type="project" value="TreeGrafter"/>
</dbReference>
<dbReference type="InterPro" id="IPR010920">
    <property type="entry name" value="LSM_dom_sf"/>
</dbReference>
<dbReference type="GO" id="GO:0005685">
    <property type="term" value="C:U1 snRNP"/>
    <property type="evidence" value="ECO:0007669"/>
    <property type="project" value="TreeGrafter"/>
</dbReference>
<evidence type="ECO:0000256" key="6">
    <source>
        <dbReference type="ARBA" id="ARBA00022884"/>
    </source>
</evidence>
<keyword evidence="13" id="KW-1185">Reference proteome</keyword>
<comment type="similarity">
    <text evidence="3">Belongs to the snRNP SmB/SmN family.</text>
</comment>